<keyword evidence="4" id="KW-0539">Nucleus</keyword>
<feature type="region of interest" description="Disordered" evidence="5">
    <location>
        <begin position="66"/>
        <end position="107"/>
    </location>
</feature>
<comment type="caution">
    <text evidence="6">The sequence shown here is derived from an EMBL/GenBank/DDBJ whole genome shotgun (WGS) entry which is preliminary data.</text>
</comment>
<feature type="compositionally biased region" description="Low complexity" evidence="5">
    <location>
        <begin position="85"/>
        <end position="95"/>
    </location>
</feature>
<dbReference type="GO" id="GO:0006271">
    <property type="term" value="P:DNA strand elongation involved in DNA replication"/>
    <property type="evidence" value="ECO:0007669"/>
    <property type="project" value="TreeGrafter"/>
</dbReference>
<evidence type="ECO:0000313" key="6">
    <source>
        <dbReference type="EMBL" id="KZM25864.1"/>
    </source>
</evidence>
<evidence type="ECO:0000313" key="7">
    <source>
        <dbReference type="Proteomes" id="UP000076837"/>
    </source>
</evidence>
<dbReference type="PANTHER" id="PTHR17598">
    <property type="entry name" value="DNA POLYMERASE DELTA SUBUNIT 3"/>
    <property type="match status" value="1"/>
</dbReference>
<feature type="compositionally biased region" description="Acidic residues" evidence="5">
    <location>
        <begin position="301"/>
        <end position="315"/>
    </location>
</feature>
<feature type="region of interest" description="Disordered" evidence="5">
    <location>
        <begin position="178"/>
        <end position="456"/>
    </location>
</feature>
<feature type="compositionally biased region" description="Basic and acidic residues" evidence="5">
    <location>
        <begin position="316"/>
        <end position="338"/>
    </location>
</feature>
<keyword evidence="7" id="KW-1185">Reference proteome</keyword>
<proteinExistence type="predicted"/>
<feature type="compositionally biased region" description="Basic residues" evidence="5">
    <location>
        <begin position="384"/>
        <end position="397"/>
    </location>
</feature>
<dbReference type="PANTHER" id="PTHR17598:SF13">
    <property type="entry name" value="DNA POLYMERASE DELTA SUBUNIT 3"/>
    <property type="match status" value="1"/>
</dbReference>
<feature type="compositionally biased region" description="Polar residues" evidence="5">
    <location>
        <begin position="66"/>
        <end position="78"/>
    </location>
</feature>
<dbReference type="Gene3D" id="3.90.1030.20">
    <property type="entry name" value="DNA polymerase delta, p66 (Cdc27) subunit, wHTH domain"/>
    <property type="match status" value="1"/>
</dbReference>
<dbReference type="InterPro" id="IPR041913">
    <property type="entry name" value="POLD3_sf"/>
</dbReference>
<name>A0A163IPD3_DIDRA</name>
<dbReference type="EMBL" id="JYNV01000119">
    <property type="protein sequence ID" value="KZM25864.1"/>
    <property type="molecule type" value="Genomic_DNA"/>
</dbReference>
<feature type="compositionally biased region" description="Basic and acidic residues" evidence="5">
    <location>
        <begin position="398"/>
        <end position="411"/>
    </location>
</feature>
<dbReference type="Pfam" id="PF09507">
    <property type="entry name" value="CDC27"/>
    <property type="match status" value="1"/>
</dbReference>
<organism evidence="6 7">
    <name type="scientific">Didymella rabiei</name>
    <name type="common">Chickpea ascochyta blight fungus</name>
    <name type="synonym">Mycosphaerella rabiei</name>
    <dbReference type="NCBI Taxonomy" id="5454"/>
    <lineage>
        <taxon>Eukaryota</taxon>
        <taxon>Fungi</taxon>
        <taxon>Dikarya</taxon>
        <taxon>Ascomycota</taxon>
        <taxon>Pezizomycotina</taxon>
        <taxon>Dothideomycetes</taxon>
        <taxon>Pleosporomycetidae</taxon>
        <taxon>Pleosporales</taxon>
        <taxon>Pleosporineae</taxon>
        <taxon>Didymellaceae</taxon>
        <taxon>Ascochyta</taxon>
    </lineage>
</organism>
<dbReference type="STRING" id="5454.A0A163IPD3"/>
<evidence type="ECO:0000256" key="5">
    <source>
        <dbReference type="SAM" id="MobiDB-lite"/>
    </source>
</evidence>
<dbReference type="OrthoDB" id="514823at2759"/>
<dbReference type="GO" id="GO:1904161">
    <property type="term" value="P:DNA synthesis involved in UV-damage excision repair"/>
    <property type="evidence" value="ECO:0007669"/>
    <property type="project" value="TreeGrafter"/>
</dbReference>
<comment type="subcellular location">
    <subcellularLocation>
        <location evidence="1">Nucleus</location>
    </subcellularLocation>
</comment>
<reference evidence="6 7" key="1">
    <citation type="journal article" date="2016" name="Sci. Rep.">
        <title>Draft genome sequencing and secretome analysis of fungal phytopathogen Ascochyta rabiei provides insight into the necrotrophic effector repertoire.</title>
        <authorList>
            <person name="Verma S."/>
            <person name="Gazara R.K."/>
            <person name="Nizam S."/>
            <person name="Parween S."/>
            <person name="Chattopadhyay D."/>
            <person name="Verma P.K."/>
        </authorList>
    </citation>
    <scope>NUCLEOTIDE SEQUENCE [LARGE SCALE GENOMIC DNA]</scope>
    <source>
        <strain evidence="6 7">ArDII</strain>
    </source>
</reference>
<dbReference type="AlphaFoldDB" id="A0A163IPD3"/>
<evidence type="ECO:0000256" key="4">
    <source>
        <dbReference type="ARBA" id="ARBA00023242"/>
    </source>
</evidence>
<evidence type="ECO:0000256" key="1">
    <source>
        <dbReference type="ARBA" id="ARBA00004123"/>
    </source>
</evidence>
<evidence type="ECO:0000256" key="3">
    <source>
        <dbReference type="ARBA" id="ARBA00022705"/>
    </source>
</evidence>
<dbReference type="GO" id="GO:0003887">
    <property type="term" value="F:DNA-directed DNA polymerase activity"/>
    <property type="evidence" value="ECO:0007669"/>
    <property type="project" value="TreeGrafter"/>
</dbReference>
<dbReference type="GO" id="GO:0043625">
    <property type="term" value="C:delta DNA polymerase complex"/>
    <property type="evidence" value="ECO:0007669"/>
    <property type="project" value="InterPro"/>
</dbReference>
<evidence type="ECO:0000256" key="2">
    <source>
        <dbReference type="ARBA" id="ARBA00017589"/>
    </source>
</evidence>
<dbReference type="GO" id="GO:0006297">
    <property type="term" value="P:nucleotide-excision repair, DNA gap filling"/>
    <property type="evidence" value="ECO:0007669"/>
    <property type="project" value="TreeGrafter"/>
</dbReference>
<keyword evidence="3" id="KW-0235">DNA replication</keyword>
<sequence>MADTKYKDYLAARILTESQPVTYRLLSRALQVNVNAAKLMLFEFYQKQNARKPNSIHATYLISGTKRTTSEPNNTNGRSGEDVSMRSSPFMSSMPEPEEQEEEPVKKSTILLVREEELAKTRAEFSEEASIHIYSLEPGPLENMSILASCNHEVHSKFADEDPLERWRVYGSIQNPYIKRRTAKYAPPPVASAPTKPADKPAMKPTAKPPVAAQLRKDASTSSRRGSASEDDASGRSTPQPAGAPATLKRSDSTKSGGTKNKTAGDIFKSFAKAKAKPKEAARSNESTPAPVQDEPMQGMSEDEGDENDEPEVQVDVEKMEAAKKARNERAEKLRKMMDDDDEDMPDAPAAKEQLEQEPEASQSQEADAPKADEPEPTVTVQNGRRRGRRRVMKKKTVKDEEGYLVTKEEAVWESFSEDEPEAKRAKPAPKPAATAKGKPAGKKGQGSIASFFKKA</sequence>
<gene>
    <name evidence="6" type="ORF">ST47_g3017</name>
</gene>
<accession>A0A163IPD3</accession>
<dbReference type="Proteomes" id="UP000076837">
    <property type="component" value="Unassembled WGS sequence"/>
</dbReference>
<dbReference type="InterPro" id="IPR019038">
    <property type="entry name" value="POLD3"/>
</dbReference>
<protein>
    <recommendedName>
        <fullName evidence="2">DNA polymerase delta subunit 3</fullName>
    </recommendedName>
</protein>